<evidence type="ECO:0000256" key="1">
    <source>
        <dbReference type="SAM" id="Phobius"/>
    </source>
</evidence>
<dbReference type="EMBL" id="JBHTOG010000044">
    <property type="protein sequence ID" value="MFD1432745.1"/>
    <property type="molecule type" value="Genomic_DNA"/>
</dbReference>
<sequence length="212" mass="22882">MRNSVKVAQLDLRTLQIKFPWWALLLATDAVILVLAMLNFDVFAIIVGIVFGAGSSVVMVPFYSNQQRGVDGLLAALPVTRRQVVLGHYLFAVGVQCVIALNLFVVAAIYSFMRPEDLPLSVAAMVALGALTFFLVLVAVPFPFLMRVGYSSATIGIYTGVIVLVVIGLNFLSALGDNFSPSFTFGWVVAGAVALLVGSVPLSLHWYSKREL</sequence>
<dbReference type="Proteomes" id="UP001597192">
    <property type="component" value="Unassembled WGS sequence"/>
</dbReference>
<dbReference type="InterPro" id="IPR025699">
    <property type="entry name" value="ABC2_memb-like"/>
</dbReference>
<organism evidence="2 3">
    <name type="scientific">Lacticaseibacillus yichunensis</name>
    <dbReference type="NCBI Taxonomy" id="2486015"/>
    <lineage>
        <taxon>Bacteria</taxon>
        <taxon>Bacillati</taxon>
        <taxon>Bacillota</taxon>
        <taxon>Bacilli</taxon>
        <taxon>Lactobacillales</taxon>
        <taxon>Lactobacillaceae</taxon>
        <taxon>Lacticaseibacillus</taxon>
    </lineage>
</organism>
<keyword evidence="1" id="KW-0812">Transmembrane</keyword>
<keyword evidence="1" id="KW-1133">Transmembrane helix</keyword>
<keyword evidence="1" id="KW-0472">Membrane</keyword>
<name>A0ABW4CP84_9LACO</name>
<proteinExistence type="predicted"/>
<evidence type="ECO:0000313" key="3">
    <source>
        <dbReference type="Proteomes" id="UP001597192"/>
    </source>
</evidence>
<accession>A0ABW4CP84</accession>
<feature type="transmembrane region" description="Helical" evidence="1">
    <location>
        <begin position="21"/>
        <end position="38"/>
    </location>
</feature>
<protein>
    <submittedName>
        <fullName evidence="2">ABC-2 transporter permease</fullName>
    </submittedName>
</protein>
<dbReference type="RefSeq" id="WP_125695885.1">
    <property type="nucleotide sequence ID" value="NZ_JBHTOG010000044.1"/>
</dbReference>
<keyword evidence="3" id="KW-1185">Reference proteome</keyword>
<feature type="transmembrane region" description="Helical" evidence="1">
    <location>
        <begin position="122"/>
        <end position="145"/>
    </location>
</feature>
<evidence type="ECO:0000313" key="2">
    <source>
        <dbReference type="EMBL" id="MFD1432745.1"/>
    </source>
</evidence>
<reference evidence="3" key="1">
    <citation type="journal article" date="2019" name="Int. J. Syst. Evol. Microbiol.">
        <title>The Global Catalogue of Microorganisms (GCM) 10K type strain sequencing project: providing services to taxonomists for standard genome sequencing and annotation.</title>
        <authorList>
            <consortium name="The Broad Institute Genomics Platform"/>
            <consortium name="The Broad Institute Genome Sequencing Center for Infectious Disease"/>
            <person name="Wu L."/>
            <person name="Ma J."/>
        </authorList>
    </citation>
    <scope>NUCLEOTIDE SEQUENCE [LARGE SCALE GENOMIC DNA]</scope>
    <source>
        <strain evidence="3">CCM 8947</strain>
    </source>
</reference>
<feature type="transmembrane region" description="Helical" evidence="1">
    <location>
        <begin position="157"/>
        <end position="175"/>
    </location>
</feature>
<feature type="transmembrane region" description="Helical" evidence="1">
    <location>
        <begin position="84"/>
        <end position="110"/>
    </location>
</feature>
<gene>
    <name evidence="2" type="ORF">ACFQ47_08690</name>
</gene>
<dbReference type="Pfam" id="PF13346">
    <property type="entry name" value="ABC2_membrane_5"/>
    <property type="match status" value="1"/>
</dbReference>
<comment type="caution">
    <text evidence="2">The sequence shown here is derived from an EMBL/GenBank/DDBJ whole genome shotgun (WGS) entry which is preliminary data.</text>
</comment>
<feature type="transmembrane region" description="Helical" evidence="1">
    <location>
        <begin position="44"/>
        <end position="63"/>
    </location>
</feature>
<feature type="transmembrane region" description="Helical" evidence="1">
    <location>
        <begin position="187"/>
        <end position="207"/>
    </location>
</feature>